<proteinExistence type="inferred from homology"/>
<evidence type="ECO:0008006" key="5">
    <source>
        <dbReference type="Google" id="ProtNLM"/>
    </source>
</evidence>
<name>A2EHD7_TRIV3</name>
<dbReference type="GO" id="GO:0005634">
    <property type="term" value="C:nucleus"/>
    <property type="evidence" value="ECO:0000318"/>
    <property type="project" value="GO_Central"/>
</dbReference>
<dbReference type="eggNOG" id="KOG2948">
    <property type="taxonomic scope" value="Eukaryota"/>
</dbReference>
<protein>
    <recommendedName>
        <fullName evidence="5">Metal-dependent protein hydrolase</fullName>
    </recommendedName>
</protein>
<feature type="region of interest" description="Disordered" evidence="2">
    <location>
        <begin position="319"/>
        <end position="358"/>
    </location>
</feature>
<keyword evidence="4" id="KW-1185">Reference proteome</keyword>
<dbReference type="VEuPathDB" id="TrichDB:TVAGG3_0350170"/>
<dbReference type="OMA" id="FHANSWL"/>
<dbReference type="FunCoup" id="A2EHD7">
    <property type="interactions" value="1149"/>
</dbReference>
<evidence type="ECO:0000256" key="1">
    <source>
        <dbReference type="ARBA" id="ARBA00010105"/>
    </source>
</evidence>
<dbReference type="Pfam" id="PF03690">
    <property type="entry name" value="MYG1_exonuc"/>
    <property type="match status" value="1"/>
</dbReference>
<reference evidence="3" key="2">
    <citation type="journal article" date="2007" name="Science">
        <title>Draft genome sequence of the sexually transmitted pathogen Trichomonas vaginalis.</title>
        <authorList>
            <person name="Carlton J.M."/>
            <person name="Hirt R.P."/>
            <person name="Silva J.C."/>
            <person name="Delcher A.L."/>
            <person name="Schatz M."/>
            <person name="Zhao Q."/>
            <person name="Wortman J.R."/>
            <person name="Bidwell S.L."/>
            <person name="Alsmark U.C.M."/>
            <person name="Besteiro S."/>
            <person name="Sicheritz-Ponten T."/>
            <person name="Noel C.J."/>
            <person name="Dacks J.B."/>
            <person name="Foster P.G."/>
            <person name="Simillion C."/>
            <person name="Van de Peer Y."/>
            <person name="Miranda-Saavedra D."/>
            <person name="Barton G.J."/>
            <person name="Westrop G.D."/>
            <person name="Mueller S."/>
            <person name="Dessi D."/>
            <person name="Fiori P.L."/>
            <person name="Ren Q."/>
            <person name="Paulsen I."/>
            <person name="Zhang H."/>
            <person name="Bastida-Corcuera F.D."/>
            <person name="Simoes-Barbosa A."/>
            <person name="Brown M.T."/>
            <person name="Hayes R.D."/>
            <person name="Mukherjee M."/>
            <person name="Okumura C.Y."/>
            <person name="Schneider R."/>
            <person name="Smith A.J."/>
            <person name="Vanacova S."/>
            <person name="Villalvazo M."/>
            <person name="Haas B.J."/>
            <person name="Pertea M."/>
            <person name="Feldblyum T.V."/>
            <person name="Utterback T.R."/>
            <person name="Shu C.L."/>
            <person name="Osoegawa K."/>
            <person name="de Jong P.J."/>
            <person name="Hrdy I."/>
            <person name="Horvathova L."/>
            <person name="Zubacova Z."/>
            <person name="Dolezal P."/>
            <person name="Malik S.B."/>
            <person name="Logsdon J.M. Jr."/>
            <person name="Henze K."/>
            <person name="Gupta A."/>
            <person name="Wang C.C."/>
            <person name="Dunne R.L."/>
            <person name="Upcroft J.A."/>
            <person name="Upcroft P."/>
            <person name="White O."/>
            <person name="Salzberg S.L."/>
            <person name="Tang P."/>
            <person name="Chiu C.-H."/>
            <person name="Lee Y.-S."/>
            <person name="Embley T.M."/>
            <person name="Coombs G.H."/>
            <person name="Mottram J.C."/>
            <person name="Tachezy J."/>
            <person name="Fraser-Liggett C.M."/>
            <person name="Johnson P.J."/>
        </authorList>
    </citation>
    <scope>NUCLEOTIDE SEQUENCE [LARGE SCALE GENOMIC DNA]</scope>
    <source>
        <strain evidence="3">G3</strain>
    </source>
</reference>
<dbReference type="Proteomes" id="UP000001542">
    <property type="component" value="Unassembled WGS sequence"/>
</dbReference>
<evidence type="ECO:0000313" key="4">
    <source>
        <dbReference type="Proteomes" id="UP000001542"/>
    </source>
</evidence>
<dbReference type="AlphaFoldDB" id="A2EHD7"/>
<comment type="similarity">
    <text evidence="1">Belongs to the MYG1 family.</text>
</comment>
<dbReference type="VEuPathDB" id="TrichDB:TVAG_064620"/>
<accession>A2EHD7</accession>
<dbReference type="PANTHER" id="PTHR11215">
    <property type="entry name" value="METAL DEPENDENT HYDROLASE - RELATED"/>
    <property type="match status" value="1"/>
</dbReference>
<dbReference type="KEGG" id="tva:4765802"/>
<dbReference type="GO" id="GO:0005737">
    <property type="term" value="C:cytoplasm"/>
    <property type="evidence" value="ECO:0000318"/>
    <property type="project" value="GO_Central"/>
</dbReference>
<organism evidence="3 4">
    <name type="scientific">Trichomonas vaginalis (strain ATCC PRA-98 / G3)</name>
    <dbReference type="NCBI Taxonomy" id="412133"/>
    <lineage>
        <taxon>Eukaryota</taxon>
        <taxon>Metamonada</taxon>
        <taxon>Parabasalia</taxon>
        <taxon>Trichomonadida</taxon>
        <taxon>Trichomonadidae</taxon>
        <taxon>Trichomonas</taxon>
    </lineage>
</organism>
<evidence type="ECO:0000256" key="2">
    <source>
        <dbReference type="SAM" id="MobiDB-lite"/>
    </source>
</evidence>
<feature type="compositionally biased region" description="Basic and acidic residues" evidence="2">
    <location>
        <begin position="328"/>
        <end position="358"/>
    </location>
</feature>
<dbReference type="RefSeq" id="XP_001320138.1">
    <property type="nucleotide sequence ID" value="XM_001320103.1"/>
</dbReference>
<dbReference type="EMBL" id="DS113389">
    <property type="protein sequence ID" value="EAY07915.1"/>
    <property type="molecule type" value="Genomic_DNA"/>
</dbReference>
<dbReference type="InterPro" id="IPR003226">
    <property type="entry name" value="MYG1_exonuclease"/>
</dbReference>
<reference evidence="3" key="1">
    <citation type="submission" date="2006-10" db="EMBL/GenBank/DDBJ databases">
        <authorList>
            <person name="Amadeo P."/>
            <person name="Zhao Q."/>
            <person name="Wortman J."/>
            <person name="Fraser-Liggett C."/>
            <person name="Carlton J."/>
        </authorList>
    </citation>
    <scope>NUCLEOTIDE SEQUENCE</scope>
    <source>
        <strain evidence="3">G3</strain>
    </source>
</reference>
<dbReference type="InParanoid" id="A2EHD7"/>
<dbReference type="PANTHER" id="PTHR11215:SF1">
    <property type="entry name" value="MYG1 EXONUCLEASE"/>
    <property type="match status" value="1"/>
</dbReference>
<dbReference type="OrthoDB" id="10265310at2759"/>
<gene>
    <name evidence="3" type="ORF">TVAG_064620</name>
</gene>
<dbReference type="STRING" id="5722.A2EHD7"/>
<evidence type="ECO:0000313" key="3">
    <source>
        <dbReference type="EMBL" id="EAY07915.1"/>
    </source>
</evidence>
<sequence>MEKTIVVHDQTFHADDAFACFVFLHTEEFRGAKIIRTRNQEIIDKADAVADVGGIYDPEKRRFDHHQLSFDFKFPGCEIPCAAAGAVYYHFGKEAIKNILAENNRDAGEHLDYLWNEMYFVFLKEVDAIDNGVNMYPTDVEVTYSINTGISSRIALLNPHWKTKDPDPYGQFMKAIELIGKEFTDRLLFMLDSQVPAMDVVKRAYYDRFNVDESGKIMILSESCGFEKHLKRFEEEEENEDKPRVLYVISQRNDGSYNIKAVGTGKGFELRKALPFPGLRDEELSTKSGIPGAIFVHKSGFLGAYKELDQAVQFAKLALAQPTPEILPPKKEKKPEEEKKTEEGAKPEEEKKEEEKKE</sequence>